<dbReference type="InterPro" id="IPR032460">
    <property type="entry name" value="Symplekin/Pta1_N"/>
</dbReference>
<dbReference type="Pfam" id="PF11935">
    <property type="entry name" value="SYMPK_PTA1_N"/>
    <property type="match status" value="1"/>
</dbReference>
<feature type="region of interest" description="Disordered" evidence="2">
    <location>
        <begin position="1259"/>
        <end position="1296"/>
    </location>
</feature>
<accession>A0A3L6DY16</accession>
<dbReference type="EMBL" id="NCVQ01000008">
    <property type="protein sequence ID" value="PWZ13455.1"/>
    <property type="molecule type" value="Genomic_DNA"/>
</dbReference>
<dbReference type="EMBL" id="NCVQ01000008">
    <property type="protein sequence ID" value="PWZ13453.1"/>
    <property type="molecule type" value="Genomic_DNA"/>
</dbReference>
<evidence type="ECO:0000256" key="2">
    <source>
        <dbReference type="SAM" id="MobiDB-lite"/>
    </source>
</evidence>
<evidence type="ECO:0000256" key="1">
    <source>
        <dbReference type="PROSITE-ProRule" id="PRU00103"/>
    </source>
</evidence>
<evidence type="ECO:0000313" key="6">
    <source>
        <dbReference type="EMBL" id="PWZ13454.1"/>
    </source>
</evidence>
<feature type="domain" description="Symplekin/Pta1 N-terminal" evidence="3">
    <location>
        <begin position="239"/>
        <end position="356"/>
    </location>
</feature>
<gene>
    <name evidence="6" type="ORF">Zm00014a_004665</name>
</gene>
<feature type="region of interest" description="Disordered" evidence="2">
    <location>
        <begin position="603"/>
        <end position="637"/>
    </location>
</feature>
<dbReference type="PROSITE" id="PS50077">
    <property type="entry name" value="HEAT_REPEAT"/>
    <property type="match status" value="1"/>
</dbReference>
<dbReference type="Pfam" id="PF12295">
    <property type="entry name" value="Symplekin_C"/>
    <property type="match status" value="1"/>
</dbReference>
<dbReference type="EMBL" id="NCVQ01000008">
    <property type="protein sequence ID" value="PWZ13452.1"/>
    <property type="molecule type" value="Genomic_DNA"/>
</dbReference>
<dbReference type="Proteomes" id="UP000251960">
    <property type="component" value="Chromosome 7"/>
</dbReference>
<dbReference type="Gene3D" id="1.25.10.10">
    <property type="entry name" value="Leucine-rich Repeat Variant"/>
    <property type="match status" value="1"/>
</dbReference>
<dbReference type="PANTHER" id="PTHR47184:SF2">
    <property type="entry name" value="SYMPLEKIN"/>
    <property type="match status" value="1"/>
</dbReference>
<accession>A0A3L6E0L6</accession>
<dbReference type="EMBL" id="NCVQ01000008">
    <property type="protein sequence ID" value="PWZ13451.1"/>
    <property type="molecule type" value="Genomic_DNA"/>
</dbReference>
<protein>
    <submittedName>
        <fullName evidence="5">Symplekin</fullName>
    </submittedName>
</protein>
<organism evidence="6">
    <name type="scientific">Zea mays</name>
    <name type="common">Maize</name>
    <dbReference type="NCBI Taxonomy" id="4577"/>
    <lineage>
        <taxon>Eukaryota</taxon>
        <taxon>Viridiplantae</taxon>
        <taxon>Streptophyta</taxon>
        <taxon>Embryophyta</taxon>
        <taxon>Tracheophyta</taxon>
        <taxon>Spermatophyta</taxon>
        <taxon>Magnoliopsida</taxon>
        <taxon>Liliopsida</taxon>
        <taxon>Poales</taxon>
        <taxon>Poaceae</taxon>
        <taxon>PACMAD clade</taxon>
        <taxon>Panicoideae</taxon>
        <taxon>Andropogonodae</taxon>
        <taxon>Andropogoneae</taxon>
        <taxon>Tripsacinae</taxon>
        <taxon>Zea</taxon>
    </lineage>
</organism>
<comment type="caution">
    <text evidence="6">The sequence shown here is derived from an EMBL/GenBank/DDBJ whole genome shotgun (WGS) entry which is preliminary data.</text>
</comment>
<dbReference type="EMBL" id="NCVQ01000008">
    <property type="protein sequence ID" value="PWZ13450.1"/>
    <property type="molecule type" value="Genomic_DNA"/>
</dbReference>
<reference evidence="6 7" key="1">
    <citation type="journal article" date="2018" name="Nat. Genet.">
        <title>Extensive intraspecific gene order and gene structural variations between Mo17 and other maize genomes.</title>
        <authorList>
            <person name="Sun S."/>
            <person name="Zhou Y."/>
            <person name="Chen J."/>
            <person name="Shi J."/>
            <person name="Zhao H."/>
            <person name="Zhao H."/>
            <person name="Song W."/>
            <person name="Zhang M."/>
            <person name="Cui Y."/>
            <person name="Dong X."/>
            <person name="Liu H."/>
            <person name="Ma X."/>
            <person name="Jiao Y."/>
            <person name="Wang B."/>
            <person name="Wei X."/>
            <person name="Stein J.C."/>
            <person name="Glaubitz J.C."/>
            <person name="Lu F."/>
            <person name="Yu G."/>
            <person name="Liang C."/>
            <person name="Fengler K."/>
            <person name="Li B."/>
            <person name="Rafalski A."/>
            <person name="Schnable P.S."/>
            <person name="Ware D.H."/>
            <person name="Buckler E.S."/>
            <person name="Lai J."/>
        </authorList>
    </citation>
    <scope>NUCLEOTIDE SEQUENCE [LARGE SCALE GENOMIC DNA]</scope>
    <source>
        <strain evidence="7">cv. Missouri 17</strain>
        <tissue evidence="6">Seedling</tissue>
    </source>
</reference>
<feature type="compositionally biased region" description="Low complexity" evidence="2">
    <location>
        <begin position="439"/>
        <end position="451"/>
    </location>
</feature>
<dbReference type="ExpressionAtlas" id="A0A3L6DY16">
    <property type="expression patterns" value="baseline and differential"/>
</dbReference>
<dbReference type="InterPro" id="IPR016024">
    <property type="entry name" value="ARM-type_fold"/>
</dbReference>
<feature type="domain" description="Symplekin C-terminal" evidence="4">
    <location>
        <begin position="1056"/>
        <end position="1223"/>
    </location>
</feature>
<feature type="compositionally biased region" description="Polar residues" evidence="2">
    <location>
        <begin position="605"/>
        <end position="633"/>
    </location>
</feature>
<evidence type="ECO:0000313" key="5">
    <source>
        <dbReference type="EMBL" id="PWZ13451.1"/>
    </source>
</evidence>
<dbReference type="EMBL" id="NCVQ01000008">
    <property type="protein sequence ID" value="PWZ13456.1"/>
    <property type="molecule type" value="Genomic_DNA"/>
</dbReference>
<feature type="region of interest" description="Disordered" evidence="2">
    <location>
        <begin position="376"/>
        <end position="453"/>
    </location>
</feature>
<evidence type="ECO:0000259" key="4">
    <source>
        <dbReference type="Pfam" id="PF12295"/>
    </source>
</evidence>
<sequence length="1296" mass="142296">MLAARNPPPPPHDIAARLHHLRDLRRVPLPNRVARIADLHTDEASPVRKLVAEIIGELGSKHMRYLPDMIPCLLHLLNDETPAVVRQAVKTGTNLFAKVLQKLAIQGLFSNGGIDDALKSSWEWLLKFKSGVSHMAFQASPSFLFVTNNPIFSASSCLMWNLNVRPPAMKVSGYWLLSLLKKQFLCTHQILMSHLIRQLKQQKVWLIFPFIWKWTLFSMFRNFWVHVDLGICKTFADMAFNVAWLRGGHPLLNVGDLAMEASQSLGLLLEQLKSPKVKSLSTSMIIVFVTSLSAIAQRRPSFYGRILPVLLSLDPASSIIKLRVPGAFHALKSAFSACLKCTHSSAEPWRARLLEAQNIINQGGSIEDAANAAKNFGDTSNREESWPLMERSTDGSNKRSLAEDMNHVTEDDVHSTKRARQSIDANEHSEEANKTNFESMSVDISSSQPSSIRTGNSEAVYQLIGMFAALAAQGDRAAGSLQILSYSIASDLLAEVVMVNMQHLPISRPEVDQQQLPSTSSGDGLPLSSFSSLLGILLKGANQIDQDEVSPAKEPALVSSVADDRMILPANSPVPSSVNLPIEENSNSPTVPLCIETTEAKVTSAGGNSSIDIPESSEASHASTEPQGTQEHASTFAGPFPADNFSVGFSLAQSSETRSPSSSTLEANHSQLSSLSSQYVLPKLVVNNIDLSDEAKDLLQKEAFVRILESDKKEASGGSIARLPLLAHLGVEFPLEFDPWVILQKHILSDYANNERFLTQFFLKQGHELTICILNRLYHEAEQDHDFLSSRTATSVYESFLLNIAENLRDMFPASDKSLGKLLCEIPYLPEGVLKLLESLCSPGSNERQDKDIQSGDRVTQGLSAVWNLIMLRPSNRDRCLEIALQSSTHHLEEVRMKAIRLVANKLFPMTSISKKIEDFANEKLNSVLEMTPSGDCVTTEMATPEAHKDIGLENLTASVTGMQTLMSLYFALCTKKHSLLRHVFAIYGNLPQAAKQAVHQQVPILIRTIGSSSDLLGIISDPPADCRDLLMQVLQTLTDAAVPSKDLISSIKILYSKTKVLPVFPSIVNLPIDKFQSAISRILQGSPRNGPSLDPSEILIAIHVIAPDKEGIPLKKVMDACSSCFEQRTIFTQQVLAKALNQLVEQIPLPLLFMRTVMQAIGVFPALVDFVMEIMSRLVSKQIWKYPKLWVGFLKCAILTKPQSYGVLLQLPAPQLENALSKNPTLKTPLAEHAEQPNIRSTLPRSTLVVLGLAEDQPQQPAVTQVQSSQNQAAETSSSAADTATEVTQESSGAS</sequence>
<accession>A0A3L6DZF6</accession>
<feature type="compositionally biased region" description="Low complexity" evidence="2">
    <location>
        <begin position="1274"/>
        <end position="1287"/>
    </location>
</feature>
<dbReference type="InterPro" id="IPR021133">
    <property type="entry name" value="HEAT_type_2"/>
</dbReference>
<dbReference type="SUPFAM" id="SSF48371">
    <property type="entry name" value="ARM repeat"/>
    <property type="match status" value="1"/>
</dbReference>
<dbReference type="PANTHER" id="PTHR47184">
    <property type="entry name" value="PHOSPHATIDYLINOSITOL 3-AND 4-KINASE FAMILY PROTEIN-RELATED"/>
    <property type="match status" value="1"/>
</dbReference>
<evidence type="ECO:0000259" key="3">
    <source>
        <dbReference type="Pfam" id="PF11935"/>
    </source>
</evidence>
<name>A0A3L6DY16_MAIZE</name>
<proteinExistence type="predicted"/>
<evidence type="ECO:0000313" key="7">
    <source>
        <dbReference type="Proteomes" id="UP000251960"/>
    </source>
</evidence>
<dbReference type="InterPro" id="IPR022075">
    <property type="entry name" value="Symplekin_C"/>
</dbReference>
<feature type="compositionally biased region" description="Basic and acidic residues" evidence="2">
    <location>
        <begin position="380"/>
        <end position="415"/>
    </location>
</feature>
<feature type="repeat" description="HEAT" evidence="1">
    <location>
        <begin position="69"/>
        <end position="108"/>
    </location>
</feature>
<dbReference type="InterPro" id="IPR011989">
    <property type="entry name" value="ARM-like"/>
</dbReference>
<dbReference type="EMBL" id="NCVQ01000008">
    <property type="protein sequence ID" value="PWZ13454.1"/>
    <property type="molecule type" value="Genomic_DNA"/>
</dbReference>
<feature type="compositionally biased region" description="Polar residues" evidence="2">
    <location>
        <begin position="1259"/>
        <end position="1273"/>
    </location>
</feature>